<sequence length="149" mass="16370">MRIGKSARPMTGLPAALYGLLAGRQLLHTAAVGLGFLVLTLTSCGEVHRAKGHVEQFMKGPMSLEQADRIAWSDLDSTHHLTDSMLQVMRRTAEQTQLVKPGTAYQPRTAKLRMLTLKYAVGKDTLMATFYLDDQLTGIVGVKRTAMVK</sequence>
<dbReference type="EMBL" id="GL945017">
    <property type="protein sequence ID" value="EGN57723.1"/>
    <property type="molecule type" value="Genomic_DNA"/>
</dbReference>
<gene>
    <name evidence="1" type="ORF">Premu_2342</name>
</gene>
<dbReference type="STRING" id="688246.Premu_2342"/>
<name>F8N9B4_9BACT</name>
<organism evidence="1 2">
    <name type="scientific">Hallella multisaccharivorax DSM 17128</name>
    <dbReference type="NCBI Taxonomy" id="688246"/>
    <lineage>
        <taxon>Bacteria</taxon>
        <taxon>Pseudomonadati</taxon>
        <taxon>Bacteroidota</taxon>
        <taxon>Bacteroidia</taxon>
        <taxon>Bacteroidales</taxon>
        <taxon>Prevotellaceae</taxon>
        <taxon>Hallella</taxon>
    </lineage>
</organism>
<dbReference type="Proteomes" id="UP000002772">
    <property type="component" value="Unassembled WGS sequence"/>
</dbReference>
<evidence type="ECO:0000313" key="1">
    <source>
        <dbReference type="EMBL" id="EGN57723.1"/>
    </source>
</evidence>
<protein>
    <submittedName>
        <fullName evidence="1">Uncharacterized protein</fullName>
    </submittedName>
</protein>
<dbReference type="HOGENOM" id="CLU_146697_1_0_10"/>
<keyword evidence="2" id="KW-1185">Reference proteome</keyword>
<accession>F8N9B4</accession>
<evidence type="ECO:0000313" key="2">
    <source>
        <dbReference type="Proteomes" id="UP000002772"/>
    </source>
</evidence>
<reference evidence="2" key="1">
    <citation type="journal article" date="2011" name="Stand. Genomic Sci.">
        <title>Non-contiguous finished genome sequence of the opportunistic oral pathogen Prevotella multisaccharivorax type strain (PPPA20).</title>
        <authorList>
            <person name="Pati A."/>
            <person name="Gronow S."/>
            <person name="Lu M."/>
            <person name="Lapidus A."/>
            <person name="Nolan M."/>
            <person name="Lucas S."/>
            <person name="Hammon N."/>
            <person name="Deshpande S."/>
            <person name="Cheng J.F."/>
            <person name="Tapia R."/>
            <person name="Han C."/>
            <person name="Goodwin L."/>
            <person name="Pitluck S."/>
            <person name="Liolios K."/>
            <person name="Pagani I."/>
            <person name="Mavromatis K."/>
            <person name="Mikhailova N."/>
            <person name="Huntemann M."/>
            <person name="Chen A."/>
            <person name="Palaniappan K."/>
            <person name="Land M."/>
            <person name="Hauser L."/>
            <person name="Detter J.C."/>
            <person name="Brambilla E.M."/>
            <person name="Rohde M."/>
            <person name="Goker M."/>
            <person name="Woyke T."/>
            <person name="Bristow J."/>
            <person name="Eisen J.A."/>
            <person name="Markowitz V."/>
            <person name="Hugenholtz P."/>
            <person name="Kyrpides N.C."/>
            <person name="Klenk H.P."/>
            <person name="Ivanova N."/>
        </authorList>
    </citation>
    <scope>NUCLEOTIDE SEQUENCE [LARGE SCALE GENOMIC DNA]</scope>
    <source>
        <strain evidence="2">DSM 17128</strain>
    </source>
</reference>
<dbReference type="OrthoDB" id="1071544at2"/>
<proteinExistence type="predicted"/>
<dbReference type="AlphaFoldDB" id="F8N9B4"/>
<dbReference type="RefSeq" id="WP_007575476.1">
    <property type="nucleotide sequence ID" value="NZ_BPTS01000002.1"/>
</dbReference>